<name>A0ABX2H7G5_9FIRM</name>
<accession>A0ABX2H7G5</accession>
<evidence type="ECO:0000313" key="2">
    <source>
        <dbReference type="EMBL" id="NSG86120.1"/>
    </source>
</evidence>
<dbReference type="RefSeq" id="WP_118581793.1">
    <property type="nucleotide sequence ID" value="NZ_JAAINN010000066.1"/>
</dbReference>
<sequence length="147" mass="17048">MNRTEFLDTLRSQLSGQMHEGKVAAHVRYYEDYIQSQVRSGRDEQQVLDELGDPRLIARTLLDTDVDNGQLDYEEYSTYSDDAQNTQSSSRNHVHVWRFDTWYSKLLGVVILLIVVFLLFHILVAVIPFFAVLALILFIVSLIKNRN</sequence>
<evidence type="ECO:0000256" key="1">
    <source>
        <dbReference type="SAM" id="Phobius"/>
    </source>
</evidence>
<dbReference type="GeneID" id="69515570"/>
<dbReference type="Proteomes" id="UP001644719">
    <property type="component" value="Unassembled WGS sequence"/>
</dbReference>
<gene>
    <name evidence="2" type="ORF">G5B17_12035</name>
</gene>
<dbReference type="EMBL" id="JAAITS010000032">
    <property type="protein sequence ID" value="NSG86120.1"/>
    <property type="molecule type" value="Genomic_DNA"/>
</dbReference>
<reference evidence="2 3" key="1">
    <citation type="journal article" date="2020" name="Cell Host Microbe">
        <title>Functional and Genomic Variation between Human-Derived Isolates of Lachnospiraceae Reveals Inter- and Intra-Species Diversity.</title>
        <authorList>
            <person name="Sorbara M.T."/>
            <person name="Littmann E.R."/>
            <person name="Fontana E."/>
            <person name="Moody T.U."/>
            <person name="Kohout C.E."/>
            <person name="Gjonbalaj M."/>
            <person name="Eaton V."/>
            <person name="Seok R."/>
            <person name="Leiner I.M."/>
            <person name="Pamer E.G."/>
        </authorList>
    </citation>
    <scope>NUCLEOTIDE SEQUENCE [LARGE SCALE GENOMIC DNA]</scope>
    <source>
        <strain evidence="2 3">MSK.17.74</strain>
    </source>
</reference>
<feature type="transmembrane region" description="Helical" evidence="1">
    <location>
        <begin position="107"/>
        <end position="140"/>
    </location>
</feature>
<keyword evidence="1" id="KW-1133">Transmembrane helix</keyword>
<keyword evidence="1" id="KW-0812">Transmembrane</keyword>
<evidence type="ECO:0000313" key="3">
    <source>
        <dbReference type="Proteomes" id="UP001644719"/>
    </source>
</evidence>
<keyword evidence="3" id="KW-1185">Reference proteome</keyword>
<keyword evidence="1" id="KW-0472">Membrane</keyword>
<dbReference type="Pfam" id="PF22564">
    <property type="entry name" value="HAAS"/>
    <property type="match status" value="1"/>
</dbReference>
<organism evidence="2 3">
    <name type="scientific">Blautia faecis</name>
    <dbReference type="NCBI Taxonomy" id="871665"/>
    <lineage>
        <taxon>Bacteria</taxon>
        <taxon>Bacillati</taxon>
        <taxon>Bacillota</taxon>
        <taxon>Clostridia</taxon>
        <taxon>Lachnospirales</taxon>
        <taxon>Lachnospiraceae</taxon>
        <taxon>Blautia</taxon>
    </lineage>
</organism>
<proteinExistence type="predicted"/>
<protein>
    <submittedName>
        <fullName evidence="2">DUF1700 domain-containing protein</fullName>
    </submittedName>
</protein>
<comment type="caution">
    <text evidence="2">The sequence shown here is derived from an EMBL/GenBank/DDBJ whole genome shotgun (WGS) entry which is preliminary data.</text>
</comment>